<dbReference type="OMA" id="SIKPDHC"/>
<protein>
    <recommendedName>
        <fullName evidence="8">BRISC and BRCA1-A complex member 1</fullName>
    </recommendedName>
</protein>
<keyword evidence="4" id="KW-0234">DNA repair</keyword>
<organism evidence="6 7">
    <name type="scientific">Chenopodium quinoa</name>
    <name type="common">Quinoa</name>
    <dbReference type="NCBI Taxonomy" id="63459"/>
    <lineage>
        <taxon>Eukaryota</taxon>
        <taxon>Viridiplantae</taxon>
        <taxon>Streptophyta</taxon>
        <taxon>Embryophyta</taxon>
        <taxon>Tracheophyta</taxon>
        <taxon>Spermatophyta</taxon>
        <taxon>Magnoliopsida</taxon>
        <taxon>eudicotyledons</taxon>
        <taxon>Gunneridae</taxon>
        <taxon>Pentapetalae</taxon>
        <taxon>Caryophyllales</taxon>
        <taxon>Chenopodiaceae</taxon>
        <taxon>Chenopodioideae</taxon>
        <taxon>Atripliceae</taxon>
        <taxon>Chenopodium</taxon>
    </lineage>
</organism>
<keyword evidence="7" id="KW-1185">Reference proteome</keyword>
<dbReference type="AlphaFoldDB" id="A0A803M9C1"/>
<dbReference type="PANTHER" id="PTHR15660:SF1">
    <property type="entry name" value="BRISC AND BRCA1-A COMPLEX MEMBER 1"/>
    <property type="match status" value="1"/>
</dbReference>
<keyword evidence="3" id="KW-0227">DNA damage</keyword>
<evidence type="ECO:0008006" key="8">
    <source>
        <dbReference type="Google" id="ProtNLM"/>
    </source>
</evidence>
<dbReference type="Gramene" id="AUR62025497-RA">
    <property type="protein sequence ID" value="AUR62025497-RA:cds"/>
    <property type="gene ID" value="AUR62025497"/>
</dbReference>
<evidence type="ECO:0000256" key="5">
    <source>
        <dbReference type="ARBA" id="ARBA00023242"/>
    </source>
</evidence>
<name>A0A803M9C1_CHEQI</name>
<accession>A0A803M9C1</accession>
<reference evidence="6" key="2">
    <citation type="submission" date="2021-03" db="UniProtKB">
        <authorList>
            <consortium name="EnsemblPlants"/>
        </authorList>
    </citation>
    <scope>IDENTIFICATION</scope>
</reference>
<dbReference type="GO" id="GO:0070552">
    <property type="term" value="C:BRISC complex"/>
    <property type="evidence" value="ECO:0007669"/>
    <property type="project" value="InterPro"/>
</dbReference>
<comment type="subcellular location">
    <subcellularLocation>
        <location evidence="1">Nucleus</location>
    </subcellularLocation>
</comment>
<keyword evidence="5" id="KW-0539">Nucleus</keyword>
<evidence type="ECO:0000256" key="1">
    <source>
        <dbReference type="ARBA" id="ARBA00004123"/>
    </source>
</evidence>
<dbReference type="InterPro" id="IPR026126">
    <property type="entry name" value="BABAM1"/>
</dbReference>
<sequence length="92" mass="10169">MEFQVVEGSGSGGAAYTLKPSRYSNEDILLFIDVDNESMVEMKNTGPNGRPITRLDSIKQSILLFINAKLTINPNHRFAFASLSNSASWVVF</sequence>
<evidence type="ECO:0000313" key="7">
    <source>
        <dbReference type="Proteomes" id="UP000596660"/>
    </source>
</evidence>
<dbReference type="GO" id="GO:0045739">
    <property type="term" value="P:positive regulation of DNA repair"/>
    <property type="evidence" value="ECO:0007669"/>
    <property type="project" value="InterPro"/>
</dbReference>
<dbReference type="EnsemblPlants" id="AUR62025497-RA">
    <property type="protein sequence ID" value="AUR62025497-RA:cds"/>
    <property type="gene ID" value="AUR62025497"/>
</dbReference>
<dbReference type="PANTHER" id="PTHR15660">
    <property type="entry name" value="BRISC AND BRCA1-A COMPLEX MEMBER 1"/>
    <property type="match status" value="1"/>
</dbReference>
<dbReference type="GO" id="GO:0006281">
    <property type="term" value="P:DNA repair"/>
    <property type="evidence" value="ECO:0007669"/>
    <property type="project" value="UniProtKB-KW"/>
</dbReference>
<reference evidence="6" key="1">
    <citation type="journal article" date="2017" name="Nature">
        <title>The genome of Chenopodium quinoa.</title>
        <authorList>
            <person name="Jarvis D.E."/>
            <person name="Ho Y.S."/>
            <person name="Lightfoot D.J."/>
            <person name="Schmoeckel S.M."/>
            <person name="Li B."/>
            <person name="Borm T.J.A."/>
            <person name="Ohyanagi H."/>
            <person name="Mineta K."/>
            <person name="Michell C.T."/>
            <person name="Saber N."/>
            <person name="Kharbatia N.M."/>
            <person name="Rupper R.R."/>
            <person name="Sharp A.R."/>
            <person name="Dally N."/>
            <person name="Boughton B.A."/>
            <person name="Woo Y.H."/>
            <person name="Gao G."/>
            <person name="Schijlen E.G.W.M."/>
            <person name="Guo X."/>
            <person name="Momin A.A."/>
            <person name="Negrao S."/>
            <person name="Al-Babili S."/>
            <person name="Gehring C."/>
            <person name="Roessner U."/>
            <person name="Jung C."/>
            <person name="Murphy K."/>
            <person name="Arold S.T."/>
            <person name="Gojobori T."/>
            <person name="van der Linden C.G."/>
            <person name="van Loo E.N."/>
            <person name="Jellen E.N."/>
            <person name="Maughan P.J."/>
            <person name="Tester M."/>
        </authorList>
    </citation>
    <scope>NUCLEOTIDE SEQUENCE [LARGE SCALE GENOMIC DNA]</scope>
    <source>
        <strain evidence="6">cv. PI 614886</strain>
    </source>
</reference>
<evidence type="ECO:0000256" key="2">
    <source>
        <dbReference type="ARBA" id="ARBA00022490"/>
    </source>
</evidence>
<proteinExistence type="predicted"/>
<evidence type="ECO:0000256" key="3">
    <source>
        <dbReference type="ARBA" id="ARBA00022763"/>
    </source>
</evidence>
<dbReference type="Proteomes" id="UP000596660">
    <property type="component" value="Unplaced"/>
</dbReference>
<evidence type="ECO:0000256" key="4">
    <source>
        <dbReference type="ARBA" id="ARBA00023204"/>
    </source>
</evidence>
<keyword evidence="2" id="KW-0963">Cytoplasm</keyword>
<evidence type="ECO:0000313" key="6">
    <source>
        <dbReference type="EnsemblPlants" id="AUR62025497-RA:cds"/>
    </source>
</evidence>